<dbReference type="AlphaFoldDB" id="A0A4Y2MM14"/>
<comment type="caution">
    <text evidence="1">The sequence shown here is derived from an EMBL/GenBank/DDBJ whole genome shotgun (WGS) entry which is preliminary data.</text>
</comment>
<proteinExistence type="predicted"/>
<evidence type="ECO:0000313" key="1">
    <source>
        <dbReference type="EMBL" id="GBN28185.1"/>
    </source>
</evidence>
<evidence type="ECO:0000313" key="2">
    <source>
        <dbReference type="Proteomes" id="UP000499080"/>
    </source>
</evidence>
<gene>
    <name evidence="1" type="ORF">AVEN_225577_1</name>
</gene>
<accession>A0A4Y2MM14</accession>
<protein>
    <submittedName>
        <fullName evidence="1">Uncharacterized protein</fullName>
    </submittedName>
</protein>
<sequence length="117" mass="13478">MAFSSAEGVTFLLSRVIGSMDLNYRPKGLGGTATFTSQHIRNLINTGRRGMLKKMRIRSRIVILFYGRNDARCTHAHRCAPRNLGIYYVLKDEKERNDKTTQKDAEWLYTVTFIMCL</sequence>
<dbReference type="EMBL" id="BGPR01007611">
    <property type="protein sequence ID" value="GBN28185.1"/>
    <property type="molecule type" value="Genomic_DNA"/>
</dbReference>
<organism evidence="1 2">
    <name type="scientific">Araneus ventricosus</name>
    <name type="common">Orbweaver spider</name>
    <name type="synonym">Epeira ventricosa</name>
    <dbReference type="NCBI Taxonomy" id="182803"/>
    <lineage>
        <taxon>Eukaryota</taxon>
        <taxon>Metazoa</taxon>
        <taxon>Ecdysozoa</taxon>
        <taxon>Arthropoda</taxon>
        <taxon>Chelicerata</taxon>
        <taxon>Arachnida</taxon>
        <taxon>Araneae</taxon>
        <taxon>Araneomorphae</taxon>
        <taxon>Entelegynae</taxon>
        <taxon>Araneoidea</taxon>
        <taxon>Araneidae</taxon>
        <taxon>Araneus</taxon>
    </lineage>
</organism>
<name>A0A4Y2MM14_ARAVE</name>
<reference evidence="1 2" key="1">
    <citation type="journal article" date="2019" name="Sci. Rep.">
        <title>Orb-weaving spider Araneus ventricosus genome elucidates the spidroin gene catalogue.</title>
        <authorList>
            <person name="Kono N."/>
            <person name="Nakamura H."/>
            <person name="Ohtoshi R."/>
            <person name="Moran D.A.P."/>
            <person name="Shinohara A."/>
            <person name="Yoshida Y."/>
            <person name="Fujiwara M."/>
            <person name="Mori M."/>
            <person name="Tomita M."/>
            <person name="Arakawa K."/>
        </authorList>
    </citation>
    <scope>NUCLEOTIDE SEQUENCE [LARGE SCALE GENOMIC DNA]</scope>
</reference>
<keyword evidence="2" id="KW-1185">Reference proteome</keyword>
<dbReference type="Proteomes" id="UP000499080">
    <property type="component" value="Unassembled WGS sequence"/>
</dbReference>